<dbReference type="OrthoDB" id="10339768at2759"/>
<keyword evidence="2" id="KW-0812">Transmembrane</keyword>
<accession>A0A4T0FMD2</accession>
<comment type="caution">
    <text evidence="3">The sequence shown here is derived from an EMBL/GenBank/DDBJ whole genome shotgun (WGS) entry which is preliminary data.</text>
</comment>
<dbReference type="Proteomes" id="UP000310189">
    <property type="component" value="Unassembled WGS sequence"/>
</dbReference>
<dbReference type="EMBL" id="SPNW01000026">
    <property type="protein sequence ID" value="TIA89541.1"/>
    <property type="molecule type" value="Genomic_DNA"/>
</dbReference>
<name>A0A4T0FMD2_9BASI</name>
<keyword evidence="4" id="KW-1185">Reference proteome</keyword>
<feature type="compositionally biased region" description="Basic and acidic residues" evidence="1">
    <location>
        <begin position="91"/>
        <end position="102"/>
    </location>
</feature>
<feature type="transmembrane region" description="Helical" evidence="2">
    <location>
        <begin position="33"/>
        <end position="52"/>
    </location>
</feature>
<feature type="region of interest" description="Disordered" evidence="1">
    <location>
        <begin position="81"/>
        <end position="144"/>
    </location>
</feature>
<keyword evidence="2" id="KW-0472">Membrane</keyword>
<evidence type="ECO:0000313" key="3">
    <source>
        <dbReference type="EMBL" id="TIA89541.1"/>
    </source>
</evidence>
<evidence type="ECO:0000313" key="4">
    <source>
        <dbReference type="Proteomes" id="UP000310189"/>
    </source>
</evidence>
<gene>
    <name evidence="3" type="ORF">E3P99_02041</name>
</gene>
<organism evidence="3 4">
    <name type="scientific">Wallemia hederae</name>
    <dbReference type="NCBI Taxonomy" id="1540922"/>
    <lineage>
        <taxon>Eukaryota</taxon>
        <taxon>Fungi</taxon>
        <taxon>Dikarya</taxon>
        <taxon>Basidiomycota</taxon>
        <taxon>Wallemiomycotina</taxon>
        <taxon>Wallemiomycetes</taxon>
        <taxon>Wallemiales</taxon>
        <taxon>Wallemiaceae</taxon>
        <taxon>Wallemia</taxon>
    </lineage>
</organism>
<reference evidence="3 4" key="1">
    <citation type="submission" date="2019-03" db="EMBL/GenBank/DDBJ databases">
        <title>Sequencing 23 genomes of Wallemia ichthyophaga.</title>
        <authorList>
            <person name="Gostincar C."/>
        </authorList>
    </citation>
    <scope>NUCLEOTIDE SEQUENCE [LARGE SCALE GENOMIC DNA]</scope>
    <source>
        <strain evidence="3 4">EXF-5753</strain>
    </source>
</reference>
<evidence type="ECO:0000256" key="1">
    <source>
        <dbReference type="SAM" id="MobiDB-lite"/>
    </source>
</evidence>
<protein>
    <submittedName>
        <fullName evidence="3">Uncharacterized protein</fullName>
    </submittedName>
</protein>
<proteinExistence type="predicted"/>
<evidence type="ECO:0000256" key="2">
    <source>
        <dbReference type="SAM" id="Phobius"/>
    </source>
</evidence>
<sequence length="144" mass="15815">MASFQPKNLKNGSSSPVSWLLIDKEAPFSHGHLQGFGIGLLLIATGVVAFALNKPEKKMEKSFMPQGKNFGLKDSLREQVRSDEASNATFAREESRRREKENAIASAIAARSHARRPSGPADPSEVYKAFSPPTPPGTFFKREE</sequence>
<keyword evidence="2" id="KW-1133">Transmembrane helix</keyword>
<dbReference type="AlphaFoldDB" id="A0A4T0FMD2"/>